<evidence type="ECO:0000313" key="1">
    <source>
        <dbReference type="EMBL" id="CAB4169552.1"/>
    </source>
</evidence>
<name>A0A6J5PEG5_9CAUD</name>
<dbReference type="EMBL" id="LR796844">
    <property type="protein sequence ID" value="CAB4169552.1"/>
    <property type="molecule type" value="Genomic_DNA"/>
</dbReference>
<dbReference type="EMBL" id="LR797254">
    <property type="protein sequence ID" value="CAB4198434.1"/>
    <property type="molecule type" value="Genomic_DNA"/>
</dbReference>
<accession>A0A6J5PEG5</accession>
<evidence type="ECO:0000313" key="2">
    <source>
        <dbReference type="EMBL" id="CAB4198434.1"/>
    </source>
</evidence>
<organism evidence="1">
    <name type="scientific">uncultured Caudovirales phage</name>
    <dbReference type="NCBI Taxonomy" id="2100421"/>
    <lineage>
        <taxon>Viruses</taxon>
        <taxon>Duplodnaviria</taxon>
        <taxon>Heunggongvirae</taxon>
        <taxon>Uroviricota</taxon>
        <taxon>Caudoviricetes</taxon>
        <taxon>Peduoviridae</taxon>
        <taxon>Maltschvirus</taxon>
        <taxon>Maltschvirus maltsch</taxon>
    </lineage>
</organism>
<gene>
    <name evidence="2" type="ORF">UFOVP1305_91</name>
    <name evidence="1" type="ORF">UFOVP896_36</name>
</gene>
<sequence length="74" mass="8446">MKRTQMTVKTTEIIAGDILSTDIGDCYVEAICEEYSGEKIVTLIMKRRSVTELIGQKCDKAYFDEKTHTVRRAI</sequence>
<reference evidence="1" key="1">
    <citation type="submission" date="2020-05" db="EMBL/GenBank/DDBJ databases">
        <authorList>
            <person name="Chiriac C."/>
            <person name="Salcher M."/>
            <person name="Ghai R."/>
            <person name="Kavagutti S V."/>
        </authorList>
    </citation>
    <scope>NUCLEOTIDE SEQUENCE</scope>
</reference>
<proteinExistence type="predicted"/>
<protein>
    <submittedName>
        <fullName evidence="1">Uncharacterized protein</fullName>
    </submittedName>
</protein>